<name>A0ACB9Y9H0_PLABR</name>
<gene>
    <name evidence="1" type="ORF">MKS88_003060</name>
</gene>
<dbReference type="EMBL" id="CM043777">
    <property type="protein sequence ID" value="KAI4838576.1"/>
    <property type="molecule type" value="Genomic_DNA"/>
</dbReference>
<comment type="caution">
    <text evidence="1">The sequence shown here is derived from an EMBL/GenBank/DDBJ whole genome shotgun (WGS) entry which is preliminary data.</text>
</comment>
<protein>
    <submittedName>
        <fullName evidence="1">Tubulin--tyrosine ligase</fullName>
    </submittedName>
</protein>
<evidence type="ECO:0000313" key="2">
    <source>
        <dbReference type="Proteomes" id="UP001056978"/>
    </source>
</evidence>
<evidence type="ECO:0000313" key="1">
    <source>
        <dbReference type="EMBL" id="KAI4838576.1"/>
    </source>
</evidence>
<reference evidence="1" key="1">
    <citation type="submission" date="2022-06" db="EMBL/GenBank/DDBJ databases">
        <title>The First Complete Genome of the Simian Malaria Parasite Plasmodium brasilianum.</title>
        <authorList>
            <person name="Bajic M."/>
            <person name="Ravishankar S."/>
        </authorList>
    </citation>
    <scope>NUCLEOTIDE SEQUENCE</scope>
    <source>
        <strain evidence="1">Bolivian I</strain>
    </source>
</reference>
<organism evidence="1 2">
    <name type="scientific">Plasmodium brasilianum</name>
    <dbReference type="NCBI Taxonomy" id="5824"/>
    <lineage>
        <taxon>Eukaryota</taxon>
        <taxon>Sar</taxon>
        <taxon>Alveolata</taxon>
        <taxon>Apicomplexa</taxon>
        <taxon>Aconoidasida</taxon>
        <taxon>Haemosporida</taxon>
        <taxon>Plasmodiidae</taxon>
        <taxon>Plasmodium</taxon>
        <taxon>Plasmodium (Plasmodium)</taxon>
    </lineage>
</organism>
<dbReference type="Proteomes" id="UP001056978">
    <property type="component" value="Chromosome 9"/>
</dbReference>
<accession>A0ACB9Y9H0</accession>
<keyword evidence="2" id="KW-1185">Reference proteome</keyword>
<proteinExistence type="predicted"/>
<sequence length="2977" mass="350030">MNNFSKPFNIKHKNEISECKKGNISEVVPKYTLLNNASKLSKEYSTLNIVANNKIDIDEMSLRKFKGDEHMLLSKNVNYLVGTTTECASTINTQKTNLVNVSVKNDSYRKNVGNYNNVNFLYNPGNLNNQKSLYNRHNMQNVNMKHNSKNYIYSREKENPNNSSENEKSDFEHKYFNTSIDYLSKVDDNLNKKFEKKKYLYFDSNIRNRDKVNKLTLETHIDNEKEYNNIKKYVDYRPIYKSAKNDNLHNYNLLQKTKVGRSLSHINNNNNNNESKKEYSEMEMSINKLIHKGGINKTDGISLEGLQKSYKTMQFDDHNDIKNKNTNRIKQWNSYVRNNLTDMKQWDQKYNHLPKNMNKTPINDDENILIRTISYNNMNDKSVSNLNMMKNVYSSSIFFFNENNKEEGKNIKTNSSKNIVEESQLLRKEIKNHDIMNNTSTSKYCNIILKSNIKSSGLYEKKAMNVNKNEYPNNKCDNPYLINNSKFCINTVENNKSNSGCTSNLCMNDNRQRYFRNNFSGNTNKCNISCNNYKLLYNESKKEENLLCDILKNSNVSGQNSLHETLNMVELSSNCINNNTIKILDKEKASNKKNNTSLFYVPNKGCEEEQNRKGEWKKSKKNSNCLIRDMEHKYNGKTNVNIGHDDFLLNGRLKKNSNVFINQNRCYLKNKGDENYYSLMRNYNEYFRKDDFNRNYILKKQCSQNLHKSCNITSNDTNNVKNDNIYNHSYNNFELIKDGYSVRRHSNIGKNNEVVILKNAENRNNDFTVNMKNDNVYCTSGSLSNKNYKEGNNYVEKSEIVEEHSNNIENGTNKKINYCVDKYTDIGNMENRINNSYSEQKNYLNIHNYIISNNEMDEKNEKKSTAYYMQNYKNYTKNHNRNKMRNVRVLTNVIRGAANTAAVGSTYNRSSSSNHNKIGYEGGTVIQLSSMNSNQKRNINQSDHINTKIILSNRNKTQFKDPSEHYYTRNSNILKTIADDRSNTLVLASNNSIKYKNSNSVFNKENVDIFYNYDENGRGFIRGLEGENYYNRTEKNVNSKEEVHVQLVTCNNPYMLDNNINIHKSKNQKNQDEQKEKKEKEEKEETINKKVDEEEKWKVEMKENIFLKEPMNGCKNREAVKYCNMIKREKESKSSNDTIIEVNNVSNEKNDSEKKNTFEENYKKKREDIILKGGDSGMVVKAENEKEIEGINESNIINEKQSSESFYKYNENINDIKRIKNSSCKNNVENNEKSRVLISISNDILKEPKKGSTTIENNNNNKNDDSAIILEVNNYTYNEYHRRVNLYNLEYDKKNENKYIMSKNICNLGYNEKKKSIKEQLTDSYSYHLNNMNKNTKLKNKKRILGINKNSYKTGEKHTLSSSNIEKEDVKKKYTVENITDMDIKKEKEGKYESNEKIGEENNVNEGKKEDINFIGSNGECRYPISNELSRYKMNITKKKYECDVAVKDNTYLEEENIHDKENQIFNELNGVSNEKISFFDTCELKNREMDNSCAYKNDREKCNFLIGHRLSNAQELFSNNSINDRSKKDNNAIKIENNFCDTKKWVGNYTTDVNNERNNSSNNDSCESRLRDKNEIVITNKYNNASAGLDFKKESKKGKKVVLPWNKDNIVKLNGKNKSMKKKNITINTKLARYERVLIHTCINKLNWKKCIENINKGTFYWIGYNINDYDHYNYMKKKKIINRIPSMYMYTKKKALTFLLSHLSLIFPALYDFYPNTFVLPENKNIIKYILNSDNKEYYIMKPDCGSMGIGVKVINKYSDININILNGYNCYIIQKYIDNPLLMYKKKFDFRIYILLLPGKNYPKIYLSKVGFARLCTEEYKKKKRYICNTYIHLTNYSINKDNEKYIRKKNIHDKNNNKQLLSDVFIYLKNIGYDIDDIWGQIKKITCLTSLAIYSYIKGKIQYNFNNNFYFYQLIGLDILLDNTGKAWLLEVNSNPSLRIDYIDPSYTNFEIQLESMFDRYVKEPVISEMFLIVYQKIYKKYLRKKSKKVVISVNDKIENKEKHNIICTINNKRRLLKIKLKDGFSNNSFIHLNNSRNTKGLAENKKPHDKNSNNNNNNNNNNKSIGSNCLNKEDPQYFMDYNNKINKTNSYMLNNGIKKNHIFRTAGKNYIKNEYSATIPNKNGYDSTNNCSSYGLKNSNLSNTHFKNLMRKKIKMRKNLFLKKENMSNVDTCVDENDIGSFSLSNNIVQNEKENLLCSVKKGKNEGNETNESREINKSRTVNEMNKLNEWNEENTMNNNFPTKLCYKDGISSYINNKIGNNFCRNHGNEECKGKHDIDTNKKFSKDNNAKYEGINSFFEIGESSCINMYIDDYDNVEENCEYKKSIVHKTREANDNSDYLYDSYNSNRTMNHMGSNFINKFDIKDDIELANMDKSEPQNYNTNINECNSYKEGDNERFNYENLFSNEDTIMESNILNKETYVQIDNQDDIHLEKFLNNDVETCKEIYRNISDSVYKKKVENFIMIRSDLYKYMNCLNVLGIRYINNNDIKNVDELYNKNISFDLKKTYTKIRKDILHPLKNNVLEKDVYINLKKETNKYYNEMKIYNECYFLFYFILNKYDNNLKKNNRKVEYYIDKNTFLCMCADIKINKIIENINISTKSNNSLFEINKNPQENQMYQIVRDILNNKNSNSCPHGKEKKRHKNNGNYSNNSSFWKTSDLSNDNSSEDNILKCKNKGEKINRSSSLRFKKNHLEKDEILSKNYKLMNYKKNNFSLNKSRTNNKSYYSSMFSPFTLVPTSNNLMNFNTIGINSMNSRIKRKKKMNIYDLEYLFTRQVFFSKYINKNQGLTIIDFFLLMQQVALLIFPYINHLSAYNVLYPYNSVIFEELSNQENNTYTNKTNNKGINNEKKYITNKINKEKDVDNNLGLKKENKTNVINSIKKDNSIVSEKRGELQNPLNSEINNLNYSNNGIHSEYSKKRNNYLWHKNICSNIYNLYEYIQISINPTVKNICLETFLNFIFNKYGITHSS</sequence>
<keyword evidence="1" id="KW-0436">Ligase</keyword>